<feature type="region of interest" description="Disordered" evidence="8">
    <location>
        <begin position="1"/>
        <end position="55"/>
    </location>
</feature>
<evidence type="ECO:0000256" key="8">
    <source>
        <dbReference type="SAM" id="MobiDB-lite"/>
    </source>
</evidence>
<feature type="compositionally biased region" description="Low complexity" evidence="8">
    <location>
        <begin position="1000"/>
        <end position="1012"/>
    </location>
</feature>
<dbReference type="SMART" id="SM00490">
    <property type="entry name" value="HELICc"/>
    <property type="match status" value="1"/>
</dbReference>
<dbReference type="SUPFAM" id="SSF52540">
    <property type="entry name" value="P-loop containing nucleoside triphosphate hydrolases"/>
    <property type="match status" value="1"/>
</dbReference>
<dbReference type="PROSITE" id="PS51194">
    <property type="entry name" value="HELICASE_CTER"/>
    <property type="match status" value="1"/>
</dbReference>
<dbReference type="InterPro" id="IPR044749">
    <property type="entry name" value="FANCM_DEXDc"/>
</dbReference>
<dbReference type="GO" id="GO:0000400">
    <property type="term" value="F:four-way junction DNA binding"/>
    <property type="evidence" value="ECO:0007669"/>
    <property type="project" value="TreeGrafter"/>
</dbReference>
<dbReference type="InterPro" id="IPR027417">
    <property type="entry name" value="P-loop_NTPase"/>
</dbReference>
<dbReference type="GO" id="GO:0045003">
    <property type="term" value="P:double-strand break repair via synthesis-dependent strand annealing"/>
    <property type="evidence" value="ECO:0007669"/>
    <property type="project" value="TreeGrafter"/>
</dbReference>
<feature type="compositionally biased region" description="Acidic residues" evidence="8">
    <location>
        <begin position="1409"/>
        <end position="1420"/>
    </location>
</feature>
<dbReference type="InterPro" id="IPR010994">
    <property type="entry name" value="RuvA_2-like"/>
</dbReference>
<protein>
    <recommendedName>
        <fullName evidence="13">Fanconi anemia group M protein</fullName>
    </recommendedName>
</protein>
<dbReference type="Pfam" id="PF02732">
    <property type="entry name" value="ERCC4"/>
    <property type="match status" value="1"/>
</dbReference>
<dbReference type="SUPFAM" id="SSF47781">
    <property type="entry name" value="RuvA domain 2-like"/>
    <property type="match status" value="1"/>
</dbReference>
<dbReference type="CDD" id="cd18033">
    <property type="entry name" value="DEXDc_FANCM"/>
    <property type="match status" value="1"/>
</dbReference>
<evidence type="ECO:0000256" key="1">
    <source>
        <dbReference type="ARBA" id="ARBA00004123"/>
    </source>
</evidence>
<dbReference type="PANTHER" id="PTHR14025">
    <property type="entry name" value="FANCONI ANEMIA GROUP M FANCM FAMILY MEMBER"/>
    <property type="match status" value="1"/>
</dbReference>
<keyword evidence="3" id="KW-0547">Nucleotide-binding</keyword>
<keyword evidence="6" id="KW-0067">ATP-binding</keyword>
<evidence type="ECO:0008006" key="13">
    <source>
        <dbReference type="Google" id="ProtNLM"/>
    </source>
</evidence>
<dbReference type="CDD" id="cd12091">
    <property type="entry name" value="FANCM_ID"/>
    <property type="match status" value="1"/>
</dbReference>
<dbReference type="PROSITE" id="PS51192">
    <property type="entry name" value="HELICASE_ATP_BIND_1"/>
    <property type="match status" value="1"/>
</dbReference>
<reference evidence="11" key="1">
    <citation type="submission" date="2023-08" db="EMBL/GenBank/DDBJ databases">
        <title>Chromosome-level Genome Assembly of mud carp (Cirrhinus molitorella).</title>
        <authorList>
            <person name="Liu H."/>
        </authorList>
    </citation>
    <scope>NUCLEOTIDE SEQUENCE</scope>
    <source>
        <strain evidence="11">Prfri</strain>
        <tissue evidence="11">Muscle</tissue>
    </source>
</reference>
<name>A0AA88PGP6_9TELE</name>
<dbReference type="FunFam" id="3.40.50.300:FF:000861">
    <property type="entry name" value="Fanconi anemia, complementation group M"/>
    <property type="match status" value="1"/>
</dbReference>
<comment type="similarity">
    <text evidence="2">Belongs to the DEAD box helicase family. DEAH subfamily. FANCM sub-subfamily.</text>
</comment>
<feature type="domain" description="Helicase C-terminal" evidence="10">
    <location>
        <begin position="449"/>
        <end position="625"/>
    </location>
</feature>
<dbReference type="Gene3D" id="1.20.1320.20">
    <property type="entry name" value="hef helicase domain"/>
    <property type="match status" value="1"/>
</dbReference>
<evidence type="ECO:0000259" key="10">
    <source>
        <dbReference type="PROSITE" id="PS51194"/>
    </source>
</evidence>
<evidence type="ECO:0000256" key="4">
    <source>
        <dbReference type="ARBA" id="ARBA00022801"/>
    </source>
</evidence>
<comment type="caution">
    <text evidence="11">The sequence shown here is derived from an EMBL/GenBank/DDBJ whole genome shotgun (WGS) entry which is preliminary data.</text>
</comment>
<dbReference type="Proteomes" id="UP001187343">
    <property type="component" value="Unassembled WGS sequence"/>
</dbReference>
<feature type="domain" description="Helicase ATP-binding" evidence="9">
    <location>
        <begin position="102"/>
        <end position="270"/>
    </location>
</feature>
<dbReference type="InterPro" id="IPR006166">
    <property type="entry name" value="ERCC4_domain"/>
</dbReference>
<feature type="compositionally biased region" description="Low complexity" evidence="8">
    <location>
        <begin position="40"/>
        <end position="49"/>
    </location>
</feature>
<proteinExistence type="inferred from homology"/>
<keyword evidence="5" id="KW-0347">Helicase</keyword>
<feature type="region of interest" description="Disordered" evidence="8">
    <location>
        <begin position="860"/>
        <end position="880"/>
    </location>
</feature>
<comment type="subcellular location">
    <subcellularLocation>
        <location evidence="1">Nucleus</location>
    </subcellularLocation>
</comment>
<evidence type="ECO:0000313" key="12">
    <source>
        <dbReference type="Proteomes" id="UP001187343"/>
    </source>
</evidence>
<evidence type="ECO:0000313" key="11">
    <source>
        <dbReference type="EMBL" id="KAK2879247.1"/>
    </source>
</evidence>
<keyword evidence="12" id="KW-1185">Reference proteome</keyword>
<feature type="compositionally biased region" description="Acidic residues" evidence="8">
    <location>
        <begin position="954"/>
        <end position="965"/>
    </location>
</feature>
<evidence type="ECO:0000256" key="6">
    <source>
        <dbReference type="ARBA" id="ARBA00022840"/>
    </source>
</evidence>
<dbReference type="GO" id="GO:0009378">
    <property type="term" value="F:four-way junction helicase activity"/>
    <property type="evidence" value="ECO:0007669"/>
    <property type="project" value="TreeGrafter"/>
</dbReference>
<dbReference type="InterPro" id="IPR047418">
    <property type="entry name" value="XPF_nuclease_FANCM"/>
</dbReference>
<evidence type="ECO:0000256" key="2">
    <source>
        <dbReference type="ARBA" id="ARBA00009889"/>
    </source>
</evidence>
<dbReference type="SMART" id="SM00891">
    <property type="entry name" value="ERCC4"/>
    <property type="match status" value="1"/>
</dbReference>
<organism evidence="11 12">
    <name type="scientific">Cirrhinus molitorella</name>
    <name type="common">mud carp</name>
    <dbReference type="NCBI Taxonomy" id="172907"/>
    <lineage>
        <taxon>Eukaryota</taxon>
        <taxon>Metazoa</taxon>
        <taxon>Chordata</taxon>
        <taxon>Craniata</taxon>
        <taxon>Vertebrata</taxon>
        <taxon>Euteleostomi</taxon>
        <taxon>Actinopterygii</taxon>
        <taxon>Neopterygii</taxon>
        <taxon>Teleostei</taxon>
        <taxon>Ostariophysi</taxon>
        <taxon>Cypriniformes</taxon>
        <taxon>Cyprinidae</taxon>
        <taxon>Labeoninae</taxon>
        <taxon>Labeonini</taxon>
        <taxon>Cirrhinus</taxon>
    </lineage>
</organism>
<feature type="region of interest" description="Disordered" evidence="8">
    <location>
        <begin position="1245"/>
        <end position="1271"/>
    </location>
</feature>
<dbReference type="GO" id="GO:0043138">
    <property type="term" value="F:3'-5' DNA helicase activity"/>
    <property type="evidence" value="ECO:0007669"/>
    <property type="project" value="InterPro"/>
</dbReference>
<dbReference type="SUPFAM" id="SSF52980">
    <property type="entry name" value="Restriction endonuclease-like"/>
    <property type="match status" value="1"/>
</dbReference>
<feature type="region of interest" description="Disordered" evidence="8">
    <location>
        <begin position="999"/>
        <end position="1221"/>
    </location>
</feature>
<dbReference type="Pfam" id="PF00270">
    <property type="entry name" value="DEAD"/>
    <property type="match status" value="1"/>
</dbReference>
<dbReference type="CDD" id="cd20077">
    <property type="entry name" value="XPF_nuclease_FANCM"/>
    <property type="match status" value="1"/>
</dbReference>
<feature type="compositionally biased region" description="Basic and acidic residues" evidence="8">
    <location>
        <begin position="967"/>
        <end position="978"/>
    </location>
</feature>
<feature type="compositionally biased region" description="Polar residues" evidence="8">
    <location>
        <begin position="1124"/>
        <end position="1134"/>
    </location>
</feature>
<dbReference type="CDD" id="cd18801">
    <property type="entry name" value="SF2_C_FANCM_Hef"/>
    <property type="match status" value="1"/>
</dbReference>
<dbReference type="GO" id="GO:0005634">
    <property type="term" value="C:nucleus"/>
    <property type="evidence" value="ECO:0007669"/>
    <property type="project" value="UniProtKB-SubCell"/>
</dbReference>
<feature type="region of interest" description="Disordered" evidence="8">
    <location>
        <begin position="937"/>
        <end position="982"/>
    </location>
</feature>
<feature type="compositionally biased region" description="Polar residues" evidence="8">
    <location>
        <begin position="1"/>
        <end position="28"/>
    </location>
</feature>
<feature type="compositionally biased region" description="Acidic residues" evidence="8">
    <location>
        <begin position="1245"/>
        <end position="1265"/>
    </location>
</feature>
<dbReference type="InterPro" id="IPR001650">
    <property type="entry name" value="Helicase_C-like"/>
</dbReference>
<dbReference type="Gene3D" id="3.40.50.10130">
    <property type="match status" value="1"/>
</dbReference>
<feature type="compositionally biased region" description="Basic residues" evidence="8">
    <location>
        <begin position="801"/>
        <end position="811"/>
    </location>
</feature>
<sequence>MSANQRTLFQSWGKTSSNPRDQSKTISKPSERRDSRSLWGETTAAAAGGPDEDEEDDDVMLVAVYEAERSLQAPPEPGFDPSAGRVWIYPTNYPIREYQLRISEAALLRNTLVCLPTGLGKTFIASVLMYNYYRWFPSGKIVFMAPTKPLVAQQIQACYGVMGIPQEHMAELTGSTAAQQRRELWRSKRVFFLTPQVMVNDLTRNTCPAAHVKCVVIDEAHKATGNHAYCQVIRELSNQTQQFRVLALSATPGGDVKAVQQVISNLLISHIELRSEDSLDVQTHVHQRSLEKIVVPPGETLTQYQTRYLQVLEKFTSRLTQMRLLNQRDLRSLTKYQIILAREQFRRNPPPHVQQGPQQGAIEGDFAICISLYHGYELLQQMGVRSLFLFIQNIFSGPRESARVRNELQRSPVFVDLYREMESMFATASRGPGEPYVYSHPKLQKLDEVVLQHFQTWNESSDSKASSEVSTRVMIFSSFRESVQEIAEMLDRHQPLVRVMTFMGQASAGKGVRGFTQKEQLEVVRRFREGGFNTLVSTCVGEEGLDIGEVDLIVCFDAQKSPIRLVQRMGRTGRRRQGRIVVILAEGREERTYNQSQSNRRSINKSIMGNKHSFQMFAHSPRMLPAGITPTLHKMHISCGQFEHKDAGRRSTKGRRSSLNLQITGGEQKCVKDDGFLSAAEESVWTSSMRLSSDEPQPVFRPSTLLTFSDEPSEQGPCVSGPVRELSLWEWRHWQNRPLHTHSVGHSQRCLHFTSIMELIDRMRQEEQNDCSVESELMLHLQEEDVDDGGTTKPNADKISRQKRTKPNTRRTHTDQTRENNTSSESLAPHSTEEAFNQSNGNEVDLIDLLEDHTECEESVDLQHMFYQPEHQKDSPKRRRRDLTNSAFQTILANVRALLSRSPPQDLEFNLPEINTNLHDPPEAEFQVTFSLIADEDPEDQKPAGGGVSPGWDDLFDDDRDEPDADAANKAEERKEDQLSLNESVDLFGDDEAFLQMSVPDVRTPDGTTGPDGNPPEPKRRTPADGSRGSEQGFSCSQDFFSVNFELGFDSEEEEPADPGAADVSASSAKASPAASSPLRGNSTLMRSERSPLVSNQWTRPSASTPNHVFLPPLSRGAKDQPRSRPSVSRSLQKTLFERGKTLQQQPSCAAVLSSDSEDETPLRTHKVNPVFSPEQSKICSDVDSPVQVRRKRTAALNTSEDSDGAGDRLSDDDFQEVSLHQPRAVEPRLIKKPHKVRRAGCQFLDEEAELSEDEDVSSDEDDGDEQNHSLQGFVVNATQCSQGLNDSEMQAFYLKSVRSPALQNRVRMAYKPKHNMNIFSQVPEQDETYGEDSFVVNGSEDEEEDESDCEEEPVEVIHEDSYVDGRKQYATRRRVQIRQIRAANAGGGIRSERSEKNKRSRIIRLQDSSEEEEEEEEKEQTDSVFKVPQCLQNVSRPTEKDDRKRLRLGDQAALSEELDFRLEKQVTAVTAQMQIPADADAPLRVLVDGRCISGGSEVVSCLRLRHGLQVQVCSLISSDFIVSNRMAVERQSESEVASAPNRKRLQERIQRLQATYERVCLIIEKDRSKPGEAVRVFQRSRYYDGTLAALVKAGVRLLVSKGPDDTAAILSELAQVERRKGQAIGVPLEVKGHRQQALQLYLTLPHVSYVSALNMCHGFSSVSHVINSSLEELQASARVSRSRAEDIYRCLRYSCDASLMTNQL</sequence>
<dbReference type="Pfam" id="PF16783">
    <property type="entry name" value="FANCM-MHF_bd"/>
    <property type="match status" value="1"/>
</dbReference>
<evidence type="ECO:0000259" key="9">
    <source>
        <dbReference type="PROSITE" id="PS51192"/>
    </source>
</evidence>
<evidence type="ECO:0000256" key="3">
    <source>
        <dbReference type="ARBA" id="ARBA00022741"/>
    </source>
</evidence>
<dbReference type="GO" id="GO:0036297">
    <property type="term" value="P:interstrand cross-link repair"/>
    <property type="evidence" value="ECO:0007669"/>
    <property type="project" value="TreeGrafter"/>
</dbReference>
<dbReference type="InterPro" id="IPR011335">
    <property type="entry name" value="Restrct_endonuc-II-like"/>
</dbReference>
<dbReference type="InterPro" id="IPR011545">
    <property type="entry name" value="DEAD/DEAH_box_helicase_dom"/>
</dbReference>
<dbReference type="InterPro" id="IPR039686">
    <property type="entry name" value="FANCM/Mph1-like_ID"/>
</dbReference>
<accession>A0AA88PGP6</accession>
<feature type="region of interest" description="Disordered" evidence="8">
    <location>
        <begin position="783"/>
        <end position="841"/>
    </location>
</feature>
<keyword evidence="7" id="KW-0539">Nucleus</keyword>
<dbReference type="InterPro" id="IPR014001">
    <property type="entry name" value="Helicase_ATP-bd"/>
</dbReference>
<dbReference type="InterPro" id="IPR031879">
    <property type="entry name" value="FANCM-MHF-bd"/>
</dbReference>
<feature type="compositionally biased region" description="Polar residues" evidence="8">
    <location>
        <begin position="1093"/>
        <end position="1107"/>
    </location>
</feature>
<feature type="compositionally biased region" description="Polar residues" evidence="8">
    <location>
        <begin position="1029"/>
        <end position="1041"/>
    </location>
</feature>
<dbReference type="GO" id="GO:0016787">
    <property type="term" value="F:hydrolase activity"/>
    <property type="evidence" value="ECO:0007669"/>
    <property type="project" value="UniProtKB-KW"/>
</dbReference>
<keyword evidence="4" id="KW-0378">Hydrolase</keyword>
<evidence type="ECO:0000256" key="7">
    <source>
        <dbReference type="ARBA" id="ARBA00023242"/>
    </source>
</evidence>
<dbReference type="EMBL" id="JAUYZG010000019">
    <property type="protein sequence ID" value="KAK2879247.1"/>
    <property type="molecule type" value="Genomic_DNA"/>
</dbReference>
<dbReference type="GO" id="GO:0005524">
    <property type="term" value="F:ATP binding"/>
    <property type="evidence" value="ECO:0007669"/>
    <property type="project" value="UniProtKB-KW"/>
</dbReference>
<gene>
    <name evidence="11" type="ORF">Q8A67_020038</name>
</gene>
<dbReference type="PANTHER" id="PTHR14025:SF20">
    <property type="entry name" value="FANCONI ANEMIA GROUP M PROTEIN"/>
    <property type="match status" value="1"/>
</dbReference>
<evidence type="ECO:0000256" key="5">
    <source>
        <dbReference type="ARBA" id="ARBA00022806"/>
    </source>
</evidence>
<dbReference type="Gene3D" id="1.10.150.20">
    <property type="entry name" value="5' to 3' exonuclease, C-terminal subdomain"/>
    <property type="match status" value="1"/>
</dbReference>
<dbReference type="GO" id="GO:0004518">
    <property type="term" value="F:nuclease activity"/>
    <property type="evidence" value="ECO:0007669"/>
    <property type="project" value="InterPro"/>
</dbReference>
<feature type="region of interest" description="Disordered" evidence="8">
    <location>
        <begin position="1386"/>
        <end position="1427"/>
    </location>
</feature>
<dbReference type="SMART" id="SM00487">
    <property type="entry name" value="DEXDc"/>
    <property type="match status" value="1"/>
</dbReference>
<dbReference type="Gene3D" id="3.40.50.300">
    <property type="entry name" value="P-loop containing nucleotide triphosphate hydrolases"/>
    <property type="match status" value="2"/>
</dbReference>
<dbReference type="Pfam" id="PF00271">
    <property type="entry name" value="Helicase_C"/>
    <property type="match status" value="1"/>
</dbReference>
<feature type="compositionally biased region" description="Low complexity" evidence="8">
    <location>
        <begin position="1061"/>
        <end position="1077"/>
    </location>
</feature>